<reference evidence="15" key="1">
    <citation type="submission" date="2017-05" db="EMBL/GenBank/DDBJ databases">
        <authorList>
            <person name="Imhoff J.F."/>
            <person name="Rahn T."/>
            <person name="Kuenzel S."/>
            <person name="Neulinger S.C."/>
        </authorList>
    </citation>
    <scope>NUCLEOTIDE SEQUENCE</scope>
    <source>
        <strain evidence="15">DSM 4395</strain>
    </source>
</reference>
<dbReference type="PROSITE" id="PS51007">
    <property type="entry name" value="CYTC"/>
    <property type="match status" value="3"/>
</dbReference>
<evidence type="ECO:0000256" key="5">
    <source>
        <dbReference type="ARBA" id="ARBA00022723"/>
    </source>
</evidence>
<evidence type="ECO:0000256" key="12">
    <source>
        <dbReference type="PIRSR" id="PIRSR000018-51"/>
    </source>
</evidence>
<keyword evidence="9 12" id="KW-0408">Iron</keyword>
<evidence type="ECO:0000256" key="11">
    <source>
        <dbReference type="PIRSR" id="PIRSR000018-50"/>
    </source>
</evidence>
<dbReference type="Proteomes" id="UP001296967">
    <property type="component" value="Unassembled WGS sequence"/>
</dbReference>
<dbReference type="GO" id="GO:0020037">
    <property type="term" value="F:heme binding"/>
    <property type="evidence" value="ECO:0007669"/>
    <property type="project" value="InterPro"/>
</dbReference>
<dbReference type="AlphaFoldDB" id="A0AAJ0UGB9"/>
<feature type="domain" description="Cytochrome c" evidence="14">
    <location>
        <begin position="209"/>
        <end position="339"/>
    </location>
</feature>
<comment type="caution">
    <text evidence="15">The sequence shown here is derived from an EMBL/GenBank/DDBJ whole genome shotgun (WGS) entry which is preliminary data.</text>
</comment>
<sequence>MDSFCRCRPLDSLIPSFILLQMETSVMRFHVLSLTVGLLCASALAIAGDEPAEAAPAAGDLSEGRLLYGRYMAIAGDCAACHTRPDGKPFEGGVPIETPFGTLYTPNITPSKDKGIGAFSDEDFLHALQDGIAPSGLPYYPALPYPSFTKVKDDDLLAIKDYLMSLEPSNYQPPENTLRWPFSVRDVMFGWQTLYFDKGRFEPDPERSDEWNRGAYLVEGLGHCGACHTPRNLAGATEPAEAMTGAIVDGWYAPNLTSNLHQGLGRWSVDELATFLRTGLAPADATDSADSADAMTEADPSDAPATAALGPMAEVVHESLSKLAASDLRAMAVYLKDLPAKTEPDHQPRVPEMLTEEQYKKGRALYVKNCSACHQDHGQGLKPYFPALRGNPVVDQKQPNDVLKTLLLGAPADPSEAFSAHVVMPSFGSVLSDQQLATVASYIRANWGNDAPPVSAKEVKALRN</sequence>
<feature type="compositionally biased region" description="Low complexity" evidence="13">
    <location>
        <begin position="283"/>
        <end position="298"/>
    </location>
</feature>
<dbReference type="InterPro" id="IPR036909">
    <property type="entry name" value="Cyt_c-like_dom_sf"/>
</dbReference>
<evidence type="ECO:0000259" key="14">
    <source>
        <dbReference type="PROSITE" id="PS51007"/>
    </source>
</evidence>
<proteinExistence type="predicted"/>
<dbReference type="GO" id="GO:0005886">
    <property type="term" value="C:plasma membrane"/>
    <property type="evidence" value="ECO:0007669"/>
    <property type="project" value="UniProtKB-SubCell"/>
</dbReference>
<dbReference type="PRINTS" id="PR00605">
    <property type="entry name" value="CYTCHROMECIC"/>
</dbReference>
<dbReference type="GO" id="GO:0009055">
    <property type="term" value="F:electron transfer activity"/>
    <property type="evidence" value="ECO:0007669"/>
    <property type="project" value="InterPro"/>
</dbReference>
<dbReference type="GO" id="GO:0016614">
    <property type="term" value="F:oxidoreductase activity, acting on CH-OH group of donors"/>
    <property type="evidence" value="ECO:0007669"/>
    <property type="project" value="InterPro"/>
</dbReference>
<keyword evidence="8" id="KW-0249">Electron transport</keyword>
<feature type="binding site" description="covalent" evidence="11">
    <location>
        <position position="370"/>
    </location>
    <ligand>
        <name>heme c</name>
        <dbReference type="ChEBI" id="CHEBI:61717"/>
        <label>3</label>
    </ligand>
</feature>
<name>A0AAJ0UGB9_HALSE</name>
<feature type="binding site" description="covalent" evidence="11">
    <location>
        <position position="224"/>
    </location>
    <ligand>
        <name>heme c</name>
        <dbReference type="ChEBI" id="CHEBI:61717"/>
        <label>2</label>
    </ligand>
</feature>
<evidence type="ECO:0000256" key="2">
    <source>
        <dbReference type="ARBA" id="ARBA00022448"/>
    </source>
</evidence>
<evidence type="ECO:0000313" key="15">
    <source>
        <dbReference type="EMBL" id="MBK5930933.1"/>
    </source>
</evidence>
<feature type="binding site" description="axial binding residue" evidence="12">
    <location>
        <position position="82"/>
    </location>
    <ligand>
        <name>heme c</name>
        <dbReference type="ChEBI" id="CHEBI:61717"/>
        <label>1</label>
    </ligand>
    <ligandPart>
        <name>Fe</name>
        <dbReference type="ChEBI" id="CHEBI:18248"/>
    </ligandPart>
</feature>
<dbReference type="PANTHER" id="PTHR35008">
    <property type="entry name" value="BLL4482 PROTEIN-RELATED"/>
    <property type="match status" value="1"/>
</dbReference>
<evidence type="ECO:0000256" key="13">
    <source>
        <dbReference type="SAM" id="MobiDB-lite"/>
    </source>
</evidence>
<evidence type="ECO:0000256" key="7">
    <source>
        <dbReference type="ARBA" id="ARBA00022737"/>
    </source>
</evidence>
<feature type="region of interest" description="Disordered" evidence="13">
    <location>
        <begin position="283"/>
        <end position="303"/>
    </location>
</feature>
<dbReference type="PIRSF" id="PIRSF000018">
    <property type="entry name" value="Mb_ADH_cyt_c"/>
    <property type="match status" value="1"/>
</dbReference>
<dbReference type="Gene3D" id="1.10.760.10">
    <property type="entry name" value="Cytochrome c-like domain"/>
    <property type="match status" value="2"/>
</dbReference>
<feature type="domain" description="Cytochrome c" evidence="14">
    <location>
        <begin position="59"/>
        <end position="167"/>
    </location>
</feature>
<evidence type="ECO:0000256" key="3">
    <source>
        <dbReference type="ARBA" id="ARBA00022475"/>
    </source>
</evidence>
<evidence type="ECO:0000256" key="4">
    <source>
        <dbReference type="ARBA" id="ARBA00022617"/>
    </source>
</evidence>
<accession>A0AAJ0UGB9</accession>
<evidence type="ECO:0000256" key="9">
    <source>
        <dbReference type="ARBA" id="ARBA00023004"/>
    </source>
</evidence>
<feature type="binding site" description="axial binding residue" evidence="12">
    <location>
        <position position="374"/>
    </location>
    <ligand>
        <name>heme c</name>
        <dbReference type="ChEBI" id="CHEBI:61717"/>
        <label>3</label>
    </ligand>
    <ligandPart>
        <name>Fe</name>
        <dbReference type="ChEBI" id="CHEBI:18248"/>
    </ligandPart>
</feature>
<evidence type="ECO:0000256" key="8">
    <source>
        <dbReference type="ARBA" id="ARBA00022982"/>
    </source>
</evidence>
<feature type="binding site" description="axial binding residue" evidence="12">
    <location>
        <position position="228"/>
    </location>
    <ligand>
        <name>heme c</name>
        <dbReference type="ChEBI" id="CHEBI:61717"/>
        <label>2</label>
    </ligand>
    <ligandPart>
        <name>Fe</name>
        <dbReference type="ChEBI" id="CHEBI:18248"/>
    </ligandPart>
</feature>
<comment type="subcellular location">
    <subcellularLocation>
        <location evidence="1">Cell membrane</location>
    </subcellularLocation>
</comment>
<comment type="cofactor">
    <cofactor evidence="11">
        <name>heme c</name>
        <dbReference type="ChEBI" id="CHEBI:61717"/>
    </cofactor>
    <text evidence="11">Binds 3 heme c groups covalently per subunit.</text>
</comment>
<organism evidence="15 16">
    <name type="scientific">Halochromatium salexigens</name>
    <name type="common">Chromatium salexigens</name>
    <dbReference type="NCBI Taxonomy" id="49447"/>
    <lineage>
        <taxon>Bacteria</taxon>
        <taxon>Pseudomonadati</taxon>
        <taxon>Pseudomonadota</taxon>
        <taxon>Gammaproteobacteria</taxon>
        <taxon>Chromatiales</taxon>
        <taxon>Chromatiaceae</taxon>
        <taxon>Halochromatium</taxon>
    </lineage>
</organism>
<feature type="binding site" description="covalent" evidence="11">
    <location>
        <position position="227"/>
    </location>
    <ligand>
        <name>heme c</name>
        <dbReference type="ChEBI" id="CHEBI:61717"/>
        <label>2</label>
    </ligand>
</feature>
<dbReference type="GO" id="GO:0005506">
    <property type="term" value="F:iron ion binding"/>
    <property type="evidence" value="ECO:0007669"/>
    <property type="project" value="InterPro"/>
</dbReference>
<keyword evidence="4 11" id="KW-0349">Heme</keyword>
<feature type="binding site" description="covalent" evidence="11">
    <location>
        <position position="78"/>
    </location>
    <ligand>
        <name>heme c</name>
        <dbReference type="ChEBI" id="CHEBI:61717"/>
        <label>1</label>
    </ligand>
</feature>
<keyword evidence="16" id="KW-1185">Reference proteome</keyword>
<dbReference type="InterPro" id="IPR009056">
    <property type="entry name" value="Cyt_c-like_dom"/>
</dbReference>
<dbReference type="InterPro" id="IPR051459">
    <property type="entry name" value="Cytochrome_c-type_DH"/>
</dbReference>
<dbReference type="Pfam" id="PF00034">
    <property type="entry name" value="Cytochrom_C"/>
    <property type="match status" value="2"/>
</dbReference>
<gene>
    <name evidence="15" type="ORF">CCR82_10440</name>
</gene>
<keyword evidence="2" id="KW-0813">Transport</keyword>
<keyword evidence="10" id="KW-0472">Membrane</keyword>
<feature type="binding site" description="covalent" evidence="11">
    <location>
        <position position="81"/>
    </location>
    <ligand>
        <name>heme c</name>
        <dbReference type="ChEBI" id="CHEBI:61717"/>
        <label>1</label>
    </ligand>
</feature>
<protein>
    <recommendedName>
        <fullName evidence="14">Cytochrome c domain-containing protein</fullName>
    </recommendedName>
</protein>
<keyword evidence="3" id="KW-1003">Cell membrane</keyword>
<keyword evidence="5 12" id="KW-0479">Metal-binding</keyword>
<dbReference type="PANTHER" id="PTHR35008:SF8">
    <property type="entry name" value="ALCOHOL DEHYDROGENASE CYTOCHROME C SUBUNIT"/>
    <property type="match status" value="1"/>
</dbReference>
<feature type="binding site" description="covalent" evidence="11">
    <location>
        <position position="373"/>
    </location>
    <ligand>
        <name>heme c</name>
        <dbReference type="ChEBI" id="CHEBI:61717"/>
        <label>3</label>
    </ligand>
</feature>
<dbReference type="InterPro" id="IPR008168">
    <property type="entry name" value="Cyt_C_IC"/>
</dbReference>
<dbReference type="EMBL" id="NHSF01000059">
    <property type="protein sequence ID" value="MBK5930933.1"/>
    <property type="molecule type" value="Genomic_DNA"/>
</dbReference>
<keyword evidence="6" id="KW-0732">Signal</keyword>
<reference evidence="15" key="2">
    <citation type="journal article" date="2020" name="Microorganisms">
        <title>Osmotic Adaptation and Compatible Solute Biosynthesis of Phototrophic Bacteria as Revealed from Genome Analyses.</title>
        <authorList>
            <person name="Imhoff J.F."/>
            <person name="Rahn T."/>
            <person name="Kunzel S."/>
            <person name="Keller A."/>
            <person name="Neulinger S.C."/>
        </authorList>
    </citation>
    <scope>NUCLEOTIDE SEQUENCE</scope>
    <source>
        <strain evidence="15">DSM 4395</strain>
    </source>
</reference>
<evidence type="ECO:0000313" key="16">
    <source>
        <dbReference type="Proteomes" id="UP001296967"/>
    </source>
</evidence>
<dbReference type="SUPFAM" id="SSF46626">
    <property type="entry name" value="Cytochrome c"/>
    <property type="match status" value="3"/>
</dbReference>
<evidence type="ECO:0000256" key="6">
    <source>
        <dbReference type="ARBA" id="ARBA00022729"/>
    </source>
</evidence>
<evidence type="ECO:0000256" key="10">
    <source>
        <dbReference type="ARBA" id="ARBA00023136"/>
    </source>
</evidence>
<feature type="domain" description="Cytochrome c" evidence="14">
    <location>
        <begin position="357"/>
        <end position="447"/>
    </location>
</feature>
<evidence type="ECO:0000256" key="1">
    <source>
        <dbReference type="ARBA" id="ARBA00004236"/>
    </source>
</evidence>
<dbReference type="InterPro" id="IPR014353">
    <property type="entry name" value="Membr-bd_ADH_cyt_c"/>
</dbReference>
<keyword evidence="7" id="KW-0677">Repeat</keyword>